<keyword evidence="1" id="KW-1133">Transmembrane helix</keyword>
<comment type="caution">
    <text evidence="2">The sequence shown here is derived from an EMBL/GenBank/DDBJ whole genome shotgun (WGS) entry which is preliminary data.</text>
</comment>
<feature type="transmembrane region" description="Helical" evidence="1">
    <location>
        <begin position="6"/>
        <end position="26"/>
    </location>
</feature>
<protein>
    <submittedName>
        <fullName evidence="2">Multidrug transporter</fullName>
    </submittedName>
</protein>
<keyword evidence="3" id="KW-1185">Reference proteome</keyword>
<evidence type="ECO:0000256" key="1">
    <source>
        <dbReference type="SAM" id="Phobius"/>
    </source>
</evidence>
<keyword evidence="1" id="KW-0472">Membrane</keyword>
<name>A0ABU3W0F7_9GAMM</name>
<organism evidence="2 3">
    <name type="scientific">Marinobacter xestospongiae</name>
    <dbReference type="NCBI Taxonomy" id="994319"/>
    <lineage>
        <taxon>Bacteria</taxon>
        <taxon>Pseudomonadati</taxon>
        <taxon>Pseudomonadota</taxon>
        <taxon>Gammaproteobacteria</taxon>
        <taxon>Pseudomonadales</taxon>
        <taxon>Marinobacteraceae</taxon>
        <taxon>Marinobacter</taxon>
    </lineage>
</organism>
<feature type="transmembrane region" description="Helical" evidence="1">
    <location>
        <begin position="38"/>
        <end position="57"/>
    </location>
</feature>
<reference evidence="2 3" key="1">
    <citation type="submission" date="2023-10" db="EMBL/GenBank/DDBJ databases">
        <title>Characteristics and mechanism of a salt-tolerant marine origin heterotrophic nitrifying- aerobic denitrifying bacteria Marinobacter xestospongiae HN1.</title>
        <authorList>
            <person name="Qi R."/>
        </authorList>
    </citation>
    <scope>NUCLEOTIDE SEQUENCE [LARGE SCALE GENOMIC DNA]</scope>
    <source>
        <strain evidence="2 3">HN1</strain>
    </source>
</reference>
<evidence type="ECO:0000313" key="3">
    <source>
        <dbReference type="Proteomes" id="UP001269819"/>
    </source>
</evidence>
<proteinExistence type="predicted"/>
<dbReference type="Proteomes" id="UP001269819">
    <property type="component" value="Unassembled WGS sequence"/>
</dbReference>
<evidence type="ECO:0000313" key="2">
    <source>
        <dbReference type="EMBL" id="MDV2079835.1"/>
    </source>
</evidence>
<sequence length="215" mass="23383">MSYQSAMAVLAGIGAILLIAGLAFCLRPRWFFAWLKGTLALALLASGGYAVVVAAGLTQYQSLTGMRTVATVGVARLGPQLWQVTLETEAGKQGRYTLHGDQWQVDARIIHFGGPLTWMKVDPGYRLERLSGRYVSLEQERQATRSVVALNEAAWPDLWALDRQFNLPFVDGVYGNATFMPMADGALFDIRLSATGLAATPANAAAREAVQVWIH</sequence>
<gene>
    <name evidence="2" type="ORF">RYS15_14185</name>
</gene>
<keyword evidence="1" id="KW-0812">Transmembrane</keyword>
<dbReference type="EMBL" id="JAWIIJ010000009">
    <property type="protein sequence ID" value="MDV2079835.1"/>
    <property type="molecule type" value="Genomic_DNA"/>
</dbReference>
<accession>A0ABU3W0F7</accession>
<dbReference type="RefSeq" id="WP_316974318.1">
    <property type="nucleotide sequence ID" value="NZ_JAWIIJ010000009.1"/>
</dbReference>